<feature type="transmembrane region" description="Helical" evidence="2">
    <location>
        <begin position="1654"/>
        <end position="1672"/>
    </location>
</feature>
<feature type="transmembrane region" description="Helical" evidence="2">
    <location>
        <begin position="1387"/>
        <end position="1406"/>
    </location>
</feature>
<protein>
    <recommendedName>
        <fullName evidence="3">DUF7630 domain-containing protein</fullName>
    </recommendedName>
</protein>
<dbReference type="Gene3D" id="2.10.50.10">
    <property type="entry name" value="Tumor Necrosis Factor Receptor, subunit A, domain 2"/>
    <property type="match status" value="1"/>
</dbReference>
<dbReference type="InterPro" id="IPR028994">
    <property type="entry name" value="Integrin_alpha_N"/>
</dbReference>
<evidence type="ECO:0000256" key="1">
    <source>
        <dbReference type="ARBA" id="ARBA00022729"/>
    </source>
</evidence>
<dbReference type="Pfam" id="PF24633">
    <property type="entry name" value="DUF7630"/>
    <property type="match status" value="1"/>
</dbReference>
<dbReference type="SUPFAM" id="SSF69318">
    <property type="entry name" value="Integrin alpha N-terminal domain"/>
    <property type="match status" value="3"/>
</dbReference>
<feature type="domain" description="DUF7630" evidence="3">
    <location>
        <begin position="1310"/>
        <end position="1351"/>
    </location>
</feature>
<dbReference type="InterPro" id="IPR056047">
    <property type="entry name" value="CRMPA-like_DUF7630"/>
</dbReference>
<dbReference type="OMA" id="TIEISAC"/>
<dbReference type="EMBL" id="GL349443">
    <property type="protein sequence ID" value="KNC46507.1"/>
    <property type="molecule type" value="Genomic_DNA"/>
</dbReference>
<evidence type="ECO:0000259" key="3">
    <source>
        <dbReference type="Pfam" id="PF24633"/>
    </source>
</evidence>
<dbReference type="SUPFAM" id="SSF51126">
    <property type="entry name" value="Pectin lyase-like"/>
    <property type="match status" value="1"/>
</dbReference>
<dbReference type="Pfam" id="PF13517">
    <property type="entry name" value="FG-GAP_3"/>
    <property type="match status" value="5"/>
</dbReference>
<feature type="transmembrane region" description="Helical" evidence="2">
    <location>
        <begin position="1599"/>
        <end position="1620"/>
    </location>
</feature>
<dbReference type="GeneID" id="25562587"/>
<proteinExistence type="predicted"/>
<dbReference type="Proteomes" id="UP000054408">
    <property type="component" value="Unassembled WGS sequence"/>
</dbReference>
<keyword evidence="2" id="KW-0812">Transmembrane</keyword>
<keyword evidence="1" id="KW-0732">Signal</keyword>
<feature type="transmembrane region" description="Helical" evidence="2">
    <location>
        <begin position="1626"/>
        <end position="1642"/>
    </location>
</feature>
<evidence type="ECO:0000256" key="2">
    <source>
        <dbReference type="SAM" id="Phobius"/>
    </source>
</evidence>
<feature type="transmembrane region" description="Helical" evidence="2">
    <location>
        <begin position="1448"/>
        <end position="1479"/>
    </location>
</feature>
<keyword evidence="2" id="KW-0472">Membrane</keyword>
<feature type="transmembrane region" description="Helical" evidence="2">
    <location>
        <begin position="1353"/>
        <end position="1375"/>
    </location>
</feature>
<dbReference type="PANTHER" id="PTHR44103:SF1">
    <property type="entry name" value="PROPROTEIN CONVERTASE P"/>
    <property type="match status" value="1"/>
</dbReference>
<feature type="transmembrane region" description="Helical" evidence="2">
    <location>
        <begin position="1678"/>
        <end position="1698"/>
    </location>
</feature>
<keyword evidence="2" id="KW-1133">Transmembrane helix</keyword>
<sequence length="1769" mass="178798">MDLLVAISDDHQVVYFRDIAVTASPLSVLVTDALGKPRAVAAGLIDADDFVDVVVASLDEDALVWIANDGFGDFTSSLLNVLSPGIANMQGLAIHDMDGDGAIDLVGAGAIGPAAVRIWYAASPGSFPESTSIELATGYDGSNSVELVDLTRNNRADVLVAAPQANTVFYVPHIGNRTFAPPIVVASDVGNAVCTRAADLTGDGASDVVVAVAAEGAVVYFVNNGAGGFDSAARVTIATDTAQVWWIALGDINADGAVDVVSASATSGLIAWHVNLGRGSFAAGSQTIDTSLTNARFIGLEDLDRDGTPDVFVAADSAATVAWYANNGSAVAVAASSVTITTVAKRAKSIALADFNLDGTVDAAIASTSDDLFALYPNAGHGSFALATKTNVLTSLDGPIAVVAADLNADGLPDMICIAGDGLAVVMLNNPISPGTFASSPALRTDLCTTCPTPLAAAAGDLDSDGHLDVVLATSGSPSLLAFYNTGGSASFPAGAIALATGLGAVQDLVIADINGDARTDIVYVSSSTSTIAYLPGIGNGSFAPIPIPIAASGVSNVQALQLADLDANGSLDVIAALGSSMALVWIRSTSPGSFAPPATLATGAAFSSIAVGDINHDGVLDVVYAAHNSDEAGWIRGTSPGVFDPARIPFPEPAPLASDVVIADINADGLRDVVVSSAEDYTVRAFIAAAHMGSSPAHPTIDYPPARISPRPVYGAASYAHLNTLAATLRTASTCWPQRVHVAAQAPQLSGCSTAALIPIPVAARWTIAAPLDAPLAIDCHGGVLFAVHGELTLENLVITRTGSGTAADASSGLLVHGGLLTLRNATITDSTGSSDGGAVRILASGSLIASSSTFARNTAAGSGGALAVDAHADRVTLNDVTFVDNLAGRDGGAVVAAGGSIIATNVVVAGNSAAGSGGGVCAIGSGGPPSLTITFAGHLSAIRSNVAGGSGGGLAVSGAANLTMAAGRLVLNAARLGGAIAVTPALYTLPASMAQLEGLTGGPWPALAIGSDVLIGSHTADYGGLIFACVPGSALPRLAFSAIDGDAQITAAVGGGYGYVCPDTGLASAMTADAPTSTVFAADGYGSLVASPPMTVSVAEASLPAVAVSARSFGGGTIVAYDALGTAVVDPSLKAKLAVVDTGVLRGAELGIALDGQGGTGSLAGISLGLPRSAFAAGTTVSGVVDIALGRAVGSLTIEISACPPGEGRVSGTNDVLACDVCEPGLFSRTTSTEPCDVVPDCAANRVRGASGSNATVAACVCMPGFYNLARDEAGACLACPEGAVCAGGDAQPLAATGWFPSEQPEVFLACPVASACTGDGTCQAGYTSRLCAECARGYYRLGSRCLRCRAGANSAVVVALVVGCLAAIAMMLGFNLSTSLHYKFASVMIGFNALQIAALYGRLDLEWGEVARAVFSFASSLNINFELTSPECAASANADVWVLKWALALALPIFAALALGAVTCCIFVPMLAYGLLDNFAAFEGTNWSMLRWAAGRTWFQILVLIYMPLCSAALSVFGCEQARDGRWILAADPARSCYTASWMGLAAVGGSAVGVYALGVPISVWYFLRNRRRVLDRAIFSLRYAFLVARFESRWWWFEVVIMARKVGVVAAFTFVAGDVNKAHLGALLLFVATVHLAAARPYGEELHNRIAIGAMSGAFVVLFAGTGGEATMRTAGVLGGLAICLGVIVLGVALDLRRMAADEKDADAEFYSPGMVRMDSGEAIVIQSPRSSIADVELTTMVDDECSDHTRGSLLGPPSPINTIV</sequence>
<dbReference type="RefSeq" id="XP_013760288.1">
    <property type="nucleotide sequence ID" value="XM_013904834.1"/>
</dbReference>
<dbReference type="InterPro" id="IPR013517">
    <property type="entry name" value="FG-GAP"/>
</dbReference>
<dbReference type="OrthoDB" id="6123at2759"/>
<dbReference type="InterPro" id="IPR011050">
    <property type="entry name" value="Pectin_lyase_fold/virulence"/>
</dbReference>
<gene>
    <name evidence="4" type="ORF">AMSG_02943</name>
</gene>
<evidence type="ECO:0000313" key="4">
    <source>
        <dbReference type="EMBL" id="KNC46507.1"/>
    </source>
</evidence>
<feature type="transmembrane region" description="Helical" evidence="2">
    <location>
        <begin position="1545"/>
        <end position="1571"/>
    </location>
</feature>
<dbReference type="InterPro" id="IPR002049">
    <property type="entry name" value="LE_dom"/>
</dbReference>
<dbReference type="SUPFAM" id="SSF57184">
    <property type="entry name" value="Growth factor receptor domain"/>
    <property type="match status" value="1"/>
</dbReference>
<dbReference type="PANTHER" id="PTHR44103">
    <property type="entry name" value="PROPROTEIN CONVERTASE P"/>
    <property type="match status" value="1"/>
</dbReference>
<dbReference type="Gene3D" id="2.130.10.130">
    <property type="entry name" value="Integrin alpha, N-terminal"/>
    <property type="match status" value="2"/>
</dbReference>
<name>A0A0L0D2I0_THETB</name>
<dbReference type="CDD" id="cd00055">
    <property type="entry name" value="EGF_Lam"/>
    <property type="match status" value="1"/>
</dbReference>
<accession>A0A0L0D2I0</accession>
<organism evidence="4 5">
    <name type="scientific">Thecamonas trahens ATCC 50062</name>
    <dbReference type="NCBI Taxonomy" id="461836"/>
    <lineage>
        <taxon>Eukaryota</taxon>
        <taxon>Apusozoa</taxon>
        <taxon>Apusomonadida</taxon>
        <taxon>Apusomonadidae</taxon>
        <taxon>Thecamonas</taxon>
    </lineage>
</organism>
<feature type="transmembrane region" description="Helical" evidence="2">
    <location>
        <begin position="1500"/>
        <end position="1520"/>
    </location>
</feature>
<dbReference type="InterPro" id="IPR009030">
    <property type="entry name" value="Growth_fac_rcpt_cys_sf"/>
</dbReference>
<evidence type="ECO:0000313" key="5">
    <source>
        <dbReference type="Proteomes" id="UP000054408"/>
    </source>
</evidence>
<reference evidence="4 5" key="1">
    <citation type="submission" date="2010-05" db="EMBL/GenBank/DDBJ databases">
        <title>The Genome Sequence of Thecamonas trahens ATCC 50062.</title>
        <authorList>
            <consortium name="The Broad Institute Genome Sequencing Platform"/>
            <person name="Russ C."/>
            <person name="Cuomo C."/>
            <person name="Shea T."/>
            <person name="Young S.K."/>
            <person name="Zeng Q."/>
            <person name="Koehrsen M."/>
            <person name="Haas B."/>
            <person name="Borodovsky M."/>
            <person name="Guigo R."/>
            <person name="Alvarado L."/>
            <person name="Berlin A."/>
            <person name="Bochicchio J."/>
            <person name="Borenstein D."/>
            <person name="Chapman S."/>
            <person name="Chen Z."/>
            <person name="Freedman E."/>
            <person name="Gellesch M."/>
            <person name="Goldberg J."/>
            <person name="Griggs A."/>
            <person name="Gujja S."/>
            <person name="Heilman E."/>
            <person name="Heiman D."/>
            <person name="Hepburn T."/>
            <person name="Howarth C."/>
            <person name="Jen D."/>
            <person name="Larson L."/>
            <person name="Mehta T."/>
            <person name="Park D."/>
            <person name="Pearson M."/>
            <person name="Roberts A."/>
            <person name="Saif S."/>
            <person name="Shenoy N."/>
            <person name="Sisk P."/>
            <person name="Stolte C."/>
            <person name="Sykes S."/>
            <person name="Thomson T."/>
            <person name="Walk T."/>
            <person name="White J."/>
            <person name="Yandava C."/>
            <person name="Burger G."/>
            <person name="Gray M.W."/>
            <person name="Holland P.W.H."/>
            <person name="King N."/>
            <person name="Lang F.B.F."/>
            <person name="Roger A.J."/>
            <person name="Ruiz-Trillo I."/>
            <person name="Lander E."/>
            <person name="Nusbaum C."/>
        </authorList>
    </citation>
    <scope>NUCLEOTIDE SEQUENCE [LARGE SCALE GENOMIC DNA]</scope>
    <source>
        <strain evidence="4 5">ATCC 50062</strain>
    </source>
</reference>
<keyword evidence="5" id="KW-1185">Reference proteome</keyword>